<name>A0A1W1W106_9FIRM</name>
<keyword evidence="2 7" id="KW-0479">Metal-binding</keyword>
<dbReference type="InterPro" id="IPR050073">
    <property type="entry name" value="2-IPM_HCS-like"/>
</dbReference>
<dbReference type="GO" id="GO:0030145">
    <property type="term" value="F:manganese ion binding"/>
    <property type="evidence" value="ECO:0007669"/>
    <property type="project" value="UniProtKB-UniRule"/>
</dbReference>
<comment type="catalytic activity">
    <reaction evidence="7">
        <text>(S)-4-hydroxy-2-oxopentanoate = acetaldehyde + pyruvate</text>
        <dbReference type="Rhea" id="RHEA:22624"/>
        <dbReference type="ChEBI" id="CHEBI:15343"/>
        <dbReference type="ChEBI" id="CHEBI:15361"/>
        <dbReference type="ChEBI" id="CHEBI:73143"/>
        <dbReference type="EC" id="4.1.3.39"/>
    </reaction>
</comment>
<feature type="binding site" evidence="7">
    <location>
        <position position="19"/>
    </location>
    <ligand>
        <name>Mn(2+)</name>
        <dbReference type="ChEBI" id="CHEBI:29035"/>
    </ligand>
</feature>
<dbReference type="GO" id="GO:0003852">
    <property type="term" value="F:2-isopropylmalate synthase activity"/>
    <property type="evidence" value="ECO:0007669"/>
    <property type="project" value="TreeGrafter"/>
</dbReference>
<gene>
    <name evidence="10" type="ORF">SAMN00808754_2698</name>
</gene>
<dbReference type="OrthoDB" id="9804858at2"/>
<feature type="binding site" evidence="7">
    <location>
        <position position="290"/>
    </location>
    <ligand>
        <name>substrate</name>
    </ligand>
</feature>
<dbReference type="InterPro" id="IPR017629">
    <property type="entry name" value="4OH_2_O-val_aldolase"/>
</dbReference>
<dbReference type="Gene3D" id="3.20.20.70">
    <property type="entry name" value="Aldolase class I"/>
    <property type="match status" value="1"/>
</dbReference>
<dbReference type="SUPFAM" id="SSF51569">
    <property type="entry name" value="Aldolase"/>
    <property type="match status" value="1"/>
</dbReference>
<sequence>MNGGNKAKFIHILDTTLRDGSHAVAHQFTREQIAAIAAGLDAAGIEYIEVSHGDGLAGSSYNYGWAALSDEEMLKAAAEVIKKAKLTVLLLPGIGTQEDLKLAIDCGAKAVRVATHVTEADIGEQHIGLAKKMGLEAFGFLMMAHMVPPEKVVEQALLFESYGADCIYIGDSAGAMLPEDVKARVGAVVEKVKVPVGFHAHNNLTLATANCLAALEAGATFLDGACRGLGAGAGNAQTEALVGVLEKAGYQTGVDFYKIMDVAEDIVEPIMHRPQVVRNAPLMQGYAGVYSSFLLHTYRAAEKFGLDPRDILVELGRRRMVGGQEDMIIDVAYQLAQKKGGN</sequence>
<dbReference type="Gene3D" id="1.10.8.60">
    <property type="match status" value="1"/>
</dbReference>
<dbReference type="PANTHER" id="PTHR10277:SF9">
    <property type="entry name" value="2-ISOPROPYLMALATE SYNTHASE 1, CHLOROPLASTIC-RELATED"/>
    <property type="match status" value="1"/>
</dbReference>
<dbReference type="Pfam" id="PF07836">
    <property type="entry name" value="DmpG_comm"/>
    <property type="match status" value="1"/>
</dbReference>
<feature type="binding site" evidence="7">
    <location>
        <begin position="18"/>
        <end position="19"/>
    </location>
    <ligand>
        <name>substrate</name>
    </ligand>
</feature>
<keyword evidence="4 7" id="KW-0464">Manganese</keyword>
<dbReference type="GO" id="GO:0008701">
    <property type="term" value="F:4-hydroxy-2-oxovalerate aldolase activity"/>
    <property type="evidence" value="ECO:0007669"/>
    <property type="project" value="UniProtKB-UniRule"/>
</dbReference>
<feature type="active site" description="Proton acceptor" evidence="7">
    <location>
        <position position="22"/>
    </location>
</feature>
<evidence type="ECO:0000313" key="11">
    <source>
        <dbReference type="Proteomes" id="UP000192569"/>
    </source>
</evidence>
<feature type="binding site" evidence="7">
    <location>
        <position position="199"/>
    </location>
    <ligand>
        <name>substrate</name>
    </ligand>
</feature>
<comment type="similarity">
    <text evidence="1 7">Belongs to the 4-hydroxy-2-oxovalerate aldolase family.</text>
</comment>
<dbReference type="EMBL" id="LT838272">
    <property type="protein sequence ID" value="SMB99041.1"/>
    <property type="molecule type" value="Genomic_DNA"/>
</dbReference>
<dbReference type="InterPro" id="IPR012425">
    <property type="entry name" value="DmpG_comm"/>
</dbReference>
<dbReference type="RefSeq" id="WP_084666411.1">
    <property type="nucleotide sequence ID" value="NZ_LT838272.1"/>
</dbReference>
<dbReference type="InterPro" id="IPR000891">
    <property type="entry name" value="PYR_CT"/>
</dbReference>
<evidence type="ECO:0000256" key="1">
    <source>
        <dbReference type="ARBA" id="ARBA00008944"/>
    </source>
</evidence>
<dbReference type="PANTHER" id="PTHR10277">
    <property type="entry name" value="HOMOCITRATE SYNTHASE-RELATED"/>
    <property type="match status" value="1"/>
</dbReference>
<dbReference type="Pfam" id="PF00682">
    <property type="entry name" value="HMGL-like"/>
    <property type="match status" value="1"/>
</dbReference>
<evidence type="ECO:0000256" key="5">
    <source>
        <dbReference type="ARBA" id="ARBA00023239"/>
    </source>
</evidence>
<dbReference type="NCBIfam" id="TIGR03217">
    <property type="entry name" value="4OH_2_O_val_ald"/>
    <property type="match status" value="1"/>
</dbReference>
<dbReference type="NCBIfam" id="NF006049">
    <property type="entry name" value="PRK08195.1"/>
    <property type="match status" value="1"/>
</dbReference>
<dbReference type="Proteomes" id="UP000192569">
    <property type="component" value="Chromosome I"/>
</dbReference>
<accession>A0A1W1W106</accession>
<evidence type="ECO:0000256" key="6">
    <source>
        <dbReference type="ARBA" id="ARBA00023518"/>
    </source>
</evidence>
<dbReference type="SUPFAM" id="SSF89000">
    <property type="entry name" value="post-HMGL domain-like"/>
    <property type="match status" value="1"/>
</dbReference>
<dbReference type="PROSITE" id="PS50991">
    <property type="entry name" value="PYR_CT"/>
    <property type="match status" value="1"/>
</dbReference>
<keyword evidence="3 7" id="KW-0058">Aromatic hydrocarbons catabolism</keyword>
<evidence type="ECO:0000259" key="9">
    <source>
        <dbReference type="PROSITE" id="PS50991"/>
    </source>
</evidence>
<dbReference type="InterPro" id="IPR035685">
    <property type="entry name" value="DRE_TIM_HOA"/>
</dbReference>
<comment type="catalytic activity">
    <reaction evidence="6">
        <text>(S)-4-hydroxy-2-oxohexanoate = propanal + pyruvate</text>
        <dbReference type="Rhea" id="RHEA:36003"/>
        <dbReference type="ChEBI" id="CHEBI:15361"/>
        <dbReference type="ChEBI" id="CHEBI:17153"/>
        <dbReference type="ChEBI" id="CHEBI:73142"/>
        <dbReference type="EC" id="4.1.3.43"/>
    </reaction>
    <physiologicalReaction direction="left-to-right" evidence="6">
        <dbReference type="Rhea" id="RHEA:36004"/>
    </physiologicalReaction>
</comment>
<evidence type="ECO:0000256" key="8">
    <source>
        <dbReference type="NCBIfam" id="TIGR03217"/>
    </source>
</evidence>
<feature type="binding site" evidence="7">
    <location>
        <position position="172"/>
    </location>
    <ligand>
        <name>substrate</name>
    </ligand>
</feature>
<evidence type="ECO:0000313" key="10">
    <source>
        <dbReference type="EMBL" id="SMB99041.1"/>
    </source>
</evidence>
<organism evidence="10 11">
    <name type="scientific">Thermanaeromonas toyohensis ToBE</name>
    <dbReference type="NCBI Taxonomy" id="698762"/>
    <lineage>
        <taxon>Bacteria</taxon>
        <taxon>Bacillati</taxon>
        <taxon>Bacillota</taxon>
        <taxon>Clostridia</taxon>
        <taxon>Neomoorellales</taxon>
        <taxon>Neomoorellaceae</taxon>
        <taxon>Thermanaeromonas</taxon>
    </lineage>
</organism>
<evidence type="ECO:0000256" key="4">
    <source>
        <dbReference type="ARBA" id="ARBA00023211"/>
    </source>
</evidence>
<protein>
    <recommendedName>
        <fullName evidence="7 8">4-hydroxy-2-oxovalerate aldolase</fullName>
        <shortName evidence="7">HOA</shortName>
        <ecNumber evidence="7 8">4.1.3.39</ecNumber>
    </recommendedName>
    <alternativeName>
        <fullName evidence="7">4-hydroxy-2-keto-pentanoic acid aldolase</fullName>
    </alternativeName>
    <alternativeName>
        <fullName evidence="7">4-hydroxy-2-oxopentanoate aldolase</fullName>
    </alternativeName>
</protein>
<dbReference type="CDD" id="cd07943">
    <property type="entry name" value="DRE_TIM_HOA"/>
    <property type="match status" value="1"/>
</dbReference>
<dbReference type="InterPro" id="IPR013785">
    <property type="entry name" value="Aldolase_TIM"/>
</dbReference>
<feature type="domain" description="Pyruvate carboxyltransferase" evidence="9">
    <location>
        <begin position="10"/>
        <end position="260"/>
    </location>
</feature>
<dbReference type="GO" id="GO:0009098">
    <property type="term" value="P:L-leucine biosynthetic process"/>
    <property type="evidence" value="ECO:0007669"/>
    <property type="project" value="TreeGrafter"/>
</dbReference>
<keyword evidence="11" id="KW-1185">Reference proteome</keyword>
<feature type="site" description="Transition state stabilizer" evidence="7">
    <location>
        <position position="18"/>
    </location>
</feature>
<evidence type="ECO:0000256" key="2">
    <source>
        <dbReference type="ARBA" id="ARBA00022723"/>
    </source>
</evidence>
<dbReference type="HAMAP" id="MF_01656">
    <property type="entry name" value="HOA"/>
    <property type="match status" value="1"/>
</dbReference>
<feature type="binding site" evidence="7">
    <location>
        <position position="199"/>
    </location>
    <ligand>
        <name>Mn(2+)</name>
        <dbReference type="ChEBI" id="CHEBI:29035"/>
    </ligand>
</feature>
<evidence type="ECO:0000256" key="7">
    <source>
        <dbReference type="HAMAP-Rule" id="MF_01656"/>
    </source>
</evidence>
<reference evidence="10 11" key="1">
    <citation type="submission" date="2017-04" db="EMBL/GenBank/DDBJ databases">
        <authorList>
            <person name="Afonso C.L."/>
            <person name="Miller P.J."/>
            <person name="Scott M.A."/>
            <person name="Spackman E."/>
            <person name="Goraichik I."/>
            <person name="Dimitrov K.M."/>
            <person name="Suarez D.L."/>
            <person name="Swayne D.E."/>
        </authorList>
    </citation>
    <scope>NUCLEOTIDE SEQUENCE [LARGE SCALE GENOMIC DNA]</scope>
    <source>
        <strain evidence="10 11">ToBE</strain>
    </source>
</reference>
<dbReference type="AlphaFoldDB" id="A0A1W1W106"/>
<evidence type="ECO:0000256" key="3">
    <source>
        <dbReference type="ARBA" id="ARBA00022797"/>
    </source>
</evidence>
<feature type="binding site" evidence="7">
    <location>
        <position position="201"/>
    </location>
    <ligand>
        <name>Mn(2+)</name>
        <dbReference type="ChEBI" id="CHEBI:29035"/>
    </ligand>
</feature>
<keyword evidence="5 7" id="KW-0456">Lyase</keyword>
<proteinExistence type="inferred from homology"/>
<dbReference type="STRING" id="698762.SAMN00808754_2698"/>
<dbReference type="EC" id="4.1.3.39" evidence="7 8"/>